<keyword evidence="11" id="KW-0067">ATP-binding</keyword>
<dbReference type="OrthoDB" id="230260at2"/>
<keyword evidence="7 20" id="KW-0808">Transferase</keyword>
<evidence type="ECO:0000256" key="15">
    <source>
        <dbReference type="ARBA" id="ARBA00051245"/>
    </source>
</evidence>
<proteinExistence type="inferred from homology"/>
<dbReference type="PANTHER" id="PTHR32309:SF13">
    <property type="entry name" value="FERRIC ENTEROBACTIN TRANSPORT PROTEIN FEPE"/>
    <property type="match status" value="1"/>
</dbReference>
<keyword evidence="9" id="KW-0547">Nucleotide-binding</keyword>
<dbReference type="InterPro" id="IPR005702">
    <property type="entry name" value="Wzc-like_C"/>
</dbReference>
<keyword evidence="13 17" id="KW-0472">Membrane</keyword>
<evidence type="ECO:0000256" key="10">
    <source>
        <dbReference type="ARBA" id="ARBA00022777"/>
    </source>
</evidence>
<gene>
    <name evidence="20" type="ORF">E5222_01930</name>
</gene>
<accession>A0A4T3F3C4</accession>
<evidence type="ECO:0000256" key="14">
    <source>
        <dbReference type="ARBA" id="ARBA00023137"/>
    </source>
</evidence>
<dbReference type="GO" id="GO:0005886">
    <property type="term" value="C:plasma membrane"/>
    <property type="evidence" value="ECO:0007669"/>
    <property type="project" value="UniProtKB-SubCell"/>
</dbReference>
<dbReference type="SUPFAM" id="SSF52540">
    <property type="entry name" value="P-loop containing nucleoside triphosphate hydrolases"/>
    <property type="match status" value="1"/>
</dbReference>
<dbReference type="Proteomes" id="UP000309389">
    <property type="component" value="Unassembled WGS sequence"/>
</dbReference>
<evidence type="ECO:0000256" key="5">
    <source>
        <dbReference type="ARBA" id="ARBA00022475"/>
    </source>
</evidence>
<evidence type="ECO:0000256" key="17">
    <source>
        <dbReference type="SAM" id="Phobius"/>
    </source>
</evidence>
<evidence type="ECO:0000256" key="12">
    <source>
        <dbReference type="ARBA" id="ARBA00022989"/>
    </source>
</evidence>
<evidence type="ECO:0000256" key="16">
    <source>
        <dbReference type="SAM" id="Coils"/>
    </source>
</evidence>
<dbReference type="InterPro" id="IPR027417">
    <property type="entry name" value="P-loop_NTPase"/>
</dbReference>
<keyword evidence="10 20" id="KW-0418">Kinase</keyword>
<dbReference type="RefSeq" id="WP_136691981.1">
    <property type="nucleotide sequence ID" value="NZ_SSHH01000001.1"/>
</dbReference>
<evidence type="ECO:0000313" key="21">
    <source>
        <dbReference type="Proteomes" id="UP000309389"/>
    </source>
</evidence>
<keyword evidence="6" id="KW-0997">Cell inner membrane</keyword>
<feature type="domain" description="Polysaccharide chain length determinant N-terminal" evidence="18">
    <location>
        <begin position="31"/>
        <end position="114"/>
    </location>
</feature>
<name>A0A4T3F3C4_9SPHN</name>
<evidence type="ECO:0000256" key="4">
    <source>
        <dbReference type="ARBA" id="ARBA00011903"/>
    </source>
</evidence>
<dbReference type="InterPro" id="IPR003856">
    <property type="entry name" value="LPS_length_determ_N"/>
</dbReference>
<dbReference type="EC" id="2.7.10.2" evidence="4"/>
<dbReference type="AlphaFoldDB" id="A0A4T3F3C4"/>
<evidence type="ECO:0000256" key="3">
    <source>
        <dbReference type="ARBA" id="ARBA00008883"/>
    </source>
</evidence>
<dbReference type="EMBL" id="SSHH01000001">
    <property type="protein sequence ID" value="TIX51251.1"/>
    <property type="molecule type" value="Genomic_DNA"/>
</dbReference>
<sequence>MTSMDQAITASAGPLREEKLSFSQWLPNPMHIWTVFRRHIWLFIGVVLTVLLLVAIRVLTLTPSYAATASIVLQPRSTQVINVRSVVPDLSVNSDIVDTEVRMLTSMALARRVYDVLEAQEAGRPVPDYDRPLTPAEETERDNGANTLLGAVTVRRSGLTYVIDVIAKSPDAQRAADIANTFVNEYVGEQMRSKIATTRNAREWLDERMVQLRSEAAAADAELQQFTISNGLMSANGATMAEEEASALNQQIAGARADLAEKRGRLSAAMAQVRRGGAGADVAQALDSTTITSLRQREADASRRLAELNARYGNLHPDVRNAEKELADARDQIQSEINRILSRMRAEVSVAESRLASLQSSQSAAQQALAANSRAQVGYLELQRKADAAREIYEAFLSRSKETAAQEGLQQADARVSANSPVPSTPDYPNYTLALIFAPLAALASGVGSVLLAEYFQSGIRTKSQVERKLRLRYAGAVPDLESTLGDMRNSEGPHDYILTHPRSTFIEAFRSLRAFVQLRRRGSKLAVAITSALPMEGKTTTSVCFARTAAMDGTRTILVDCDLRRRGTSAIFDIEKDGLRSFIAGEATLEEAVFVDEPTGLAVLGTAEGNTDTFDPLTAEKLEELIATLKREYDLVVIDTAPVLGVADARTVAAGADSVLVVVRWGKTSPSAAEAAVEILDEAGVPMAGAALTQVDIRKYASTGNEDVYGYHKRFAGYYQN</sequence>
<keyword evidence="12 17" id="KW-1133">Transmembrane helix</keyword>
<comment type="subcellular location">
    <subcellularLocation>
        <location evidence="1">Cell inner membrane</location>
        <topology evidence="1">Multi-pass membrane protein</topology>
    </subcellularLocation>
</comment>
<feature type="coiled-coil region" evidence="16">
    <location>
        <begin position="291"/>
        <end position="361"/>
    </location>
</feature>
<evidence type="ECO:0000256" key="7">
    <source>
        <dbReference type="ARBA" id="ARBA00022679"/>
    </source>
</evidence>
<dbReference type="Gene3D" id="3.40.50.300">
    <property type="entry name" value="P-loop containing nucleotide triphosphate hydrolases"/>
    <property type="match status" value="1"/>
</dbReference>
<evidence type="ECO:0000256" key="8">
    <source>
        <dbReference type="ARBA" id="ARBA00022692"/>
    </source>
</evidence>
<evidence type="ECO:0000256" key="2">
    <source>
        <dbReference type="ARBA" id="ARBA00007316"/>
    </source>
</evidence>
<evidence type="ECO:0000259" key="18">
    <source>
        <dbReference type="Pfam" id="PF02706"/>
    </source>
</evidence>
<dbReference type="GO" id="GO:0005524">
    <property type="term" value="F:ATP binding"/>
    <property type="evidence" value="ECO:0007669"/>
    <property type="project" value="UniProtKB-KW"/>
</dbReference>
<evidence type="ECO:0000256" key="13">
    <source>
        <dbReference type="ARBA" id="ARBA00023136"/>
    </source>
</evidence>
<evidence type="ECO:0000256" key="6">
    <source>
        <dbReference type="ARBA" id="ARBA00022519"/>
    </source>
</evidence>
<dbReference type="InterPro" id="IPR025669">
    <property type="entry name" value="AAA_dom"/>
</dbReference>
<evidence type="ECO:0000256" key="1">
    <source>
        <dbReference type="ARBA" id="ARBA00004429"/>
    </source>
</evidence>
<comment type="similarity">
    <text evidence="3">Belongs to the etk/wzc family.</text>
</comment>
<protein>
    <recommendedName>
        <fullName evidence="4">non-specific protein-tyrosine kinase</fullName>
        <ecNumber evidence="4">2.7.10.2</ecNumber>
    </recommendedName>
</protein>
<evidence type="ECO:0000313" key="20">
    <source>
        <dbReference type="EMBL" id="TIX51251.1"/>
    </source>
</evidence>
<comment type="similarity">
    <text evidence="2">Belongs to the CpsD/CapB family.</text>
</comment>
<dbReference type="CDD" id="cd05387">
    <property type="entry name" value="BY-kinase"/>
    <property type="match status" value="1"/>
</dbReference>
<keyword evidence="16" id="KW-0175">Coiled coil</keyword>
<keyword evidence="14" id="KW-0829">Tyrosine-protein kinase</keyword>
<dbReference type="NCBIfam" id="TIGR01007">
    <property type="entry name" value="eps_fam"/>
    <property type="match status" value="1"/>
</dbReference>
<feature type="domain" description="AAA" evidence="19">
    <location>
        <begin position="538"/>
        <end position="668"/>
    </location>
</feature>
<keyword evidence="8 17" id="KW-0812">Transmembrane</keyword>
<evidence type="ECO:0000259" key="19">
    <source>
        <dbReference type="Pfam" id="PF13614"/>
    </source>
</evidence>
<dbReference type="InterPro" id="IPR050445">
    <property type="entry name" value="Bact_polysacc_biosynth/exp"/>
</dbReference>
<keyword evidence="21" id="KW-1185">Reference proteome</keyword>
<dbReference type="PANTHER" id="PTHR32309">
    <property type="entry name" value="TYROSINE-PROTEIN KINASE"/>
    <property type="match status" value="1"/>
</dbReference>
<keyword evidence="5" id="KW-1003">Cell membrane</keyword>
<feature type="transmembrane region" description="Helical" evidence="17">
    <location>
        <begin position="40"/>
        <end position="59"/>
    </location>
</feature>
<dbReference type="GO" id="GO:0004715">
    <property type="term" value="F:non-membrane spanning protein tyrosine kinase activity"/>
    <property type="evidence" value="ECO:0007669"/>
    <property type="project" value="UniProtKB-EC"/>
</dbReference>
<comment type="caution">
    <text evidence="20">The sequence shown here is derived from an EMBL/GenBank/DDBJ whole genome shotgun (WGS) entry which is preliminary data.</text>
</comment>
<feature type="coiled-coil region" evidence="16">
    <location>
        <begin position="238"/>
        <end position="265"/>
    </location>
</feature>
<reference evidence="20 21" key="1">
    <citation type="submission" date="2019-04" db="EMBL/GenBank/DDBJ databases">
        <title>Altererythrobacter aquimixticola sp. nov., isolated from sediment of junction between the ocean and a freshwater spring.</title>
        <authorList>
            <person name="Yoon J.-H."/>
        </authorList>
    </citation>
    <scope>NUCLEOTIDE SEQUENCE [LARGE SCALE GENOMIC DNA]</scope>
    <source>
        <strain evidence="20 21">SSKS-13</strain>
    </source>
</reference>
<comment type="catalytic activity">
    <reaction evidence="15">
        <text>L-tyrosyl-[protein] + ATP = O-phospho-L-tyrosyl-[protein] + ADP + H(+)</text>
        <dbReference type="Rhea" id="RHEA:10596"/>
        <dbReference type="Rhea" id="RHEA-COMP:10136"/>
        <dbReference type="Rhea" id="RHEA-COMP:20101"/>
        <dbReference type="ChEBI" id="CHEBI:15378"/>
        <dbReference type="ChEBI" id="CHEBI:30616"/>
        <dbReference type="ChEBI" id="CHEBI:46858"/>
        <dbReference type="ChEBI" id="CHEBI:61978"/>
        <dbReference type="ChEBI" id="CHEBI:456216"/>
        <dbReference type="EC" id="2.7.10.2"/>
    </reaction>
</comment>
<organism evidence="20 21">
    <name type="scientific">Alteraurantiacibacter aquimixticola</name>
    <dbReference type="NCBI Taxonomy" id="2489173"/>
    <lineage>
        <taxon>Bacteria</taxon>
        <taxon>Pseudomonadati</taxon>
        <taxon>Pseudomonadota</taxon>
        <taxon>Alphaproteobacteria</taxon>
        <taxon>Sphingomonadales</taxon>
        <taxon>Erythrobacteraceae</taxon>
        <taxon>Alteraurantiacibacter</taxon>
    </lineage>
</organism>
<dbReference type="Pfam" id="PF02706">
    <property type="entry name" value="Wzz"/>
    <property type="match status" value="1"/>
</dbReference>
<dbReference type="Pfam" id="PF13614">
    <property type="entry name" value="AAA_31"/>
    <property type="match status" value="1"/>
</dbReference>
<evidence type="ECO:0000256" key="9">
    <source>
        <dbReference type="ARBA" id="ARBA00022741"/>
    </source>
</evidence>
<evidence type="ECO:0000256" key="11">
    <source>
        <dbReference type="ARBA" id="ARBA00022840"/>
    </source>
</evidence>